<dbReference type="SUPFAM" id="SSF75011">
    <property type="entry name" value="3-carboxy-cis,cis-mucoante lactonizing enzyme"/>
    <property type="match status" value="1"/>
</dbReference>
<sequence length="365" mass="37456">MADDARGRDPVSWRVRRWAAPVAVAAAVAGSVGAANLLADEPAAPGAPAARPRFILTVGRSVPRGPGPEPWFEVRSVPGPDGRDRLVDSVARPSPSAGAAEEILAGPGNTFVVVSTRDAPCESVLYRFRLTGGGRVTGLRPVGGGGTPARVAGPALSPDGDRIAYATAPCAGDARPSAALTVLDLRSGRRRTWSTPGPAVLGDIVWAGDGRTLGYAVSDVPPTASPEFESGLGRIGRDVADATVYALDTRAKGADLRAGRVLFRQPDGPGVVTAAVMDEDGRTGYGVMKEPGRVVTFGFAEGKPMRVTHTTETKAGSVDFVALSAAGDRPRYACLGGIDAFGRVVDGDLVTANAGPRQCGSAFAH</sequence>
<dbReference type="Proteomes" id="UP000323380">
    <property type="component" value="Unassembled WGS sequence"/>
</dbReference>
<dbReference type="RefSeq" id="WP_148344646.1">
    <property type="nucleotide sequence ID" value="NZ_VSFG01000008.1"/>
</dbReference>
<dbReference type="EMBL" id="VSFG01000008">
    <property type="protein sequence ID" value="TYB42239.1"/>
    <property type="molecule type" value="Genomic_DNA"/>
</dbReference>
<dbReference type="AlphaFoldDB" id="A0A5D0ND77"/>
<protein>
    <recommendedName>
        <fullName evidence="3">Lactonase family protein</fullName>
    </recommendedName>
</protein>
<organism evidence="1 2">
    <name type="scientific">Actinomadura chibensis</name>
    <dbReference type="NCBI Taxonomy" id="392828"/>
    <lineage>
        <taxon>Bacteria</taxon>
        <taxon>Bacillati</taxon>
        <taxon>Actinomycetota</taxon>
        <taxon>Actinomycetes</taxon>
        <taxon>Streptosporangiales</taxon>
        <taxon>Thermomonosporaceae</taxon>
        <taxon>Actinomadura</taxon>
    </lineage>
</organism>
<evidence type="ECO:0008006" key="3">
    <source>
        <dbReference type="Google" id="ProtNLM"/>
    </source>
</evidence>
<dbReference type="STRING" id="1220554.GCA_001552135_02008"/>
<name>A0A5D0ND77_9ACTN</name>
<dbReference type="Gene3D" id="2.120.10.30">
    <property type="entry name" value="TolB, C-terminal domain"/>
    <property type="match status" value="1"/>
</dbReference>
<accession>A0A5D0ND77</accession>
<keyword evidence="2" id="KW-1185">Reference proteome</keyword>
<proteinExistence type="predicted"/>
<gene>
    <name evidence="1" type="ORF">FXF69_30920</name>
</gene>
<evidence type="ECO:0000313" key="2">
    <source>
        <dbReference type="Proteomes" id="UP000323380"/>
    </source>
</evidence>
<reference evidence="1 2" key="1">
    <citation type="submission" date="2019-08" db="EMBL/GenBank/DDBJ databases">
        <title>Actinomadura sp. nov. CYP1-5 isolated from mountain soil.</title>
        <authorList>
            <person name="Songsumanus A."/>
            <person name="Kuncharoen N."/>
            <person name="Kudo T."/>
            <person name="Yuki M."/>
            <person name="Igarashi Y."/>
            <person name="Tanasupawat S."/>
        </authorList>
    </citation>
    <scope>NUCLEOTIDE SEQUENCE [LARGE SCALE GENOMIC DNA]</scope>
    <source>
        <strain evidence="1 2">JCM 14158</strain>
    </source>
</reference>
<comment type="caution">
    <text evidence="1">The sequence shown here is derived from an EMBL/GenBank/DDBJ whole genome shotgun (WGS) entry which is preliminary data.</text>
</comment>
<dbReference type="InterPro" id="IPR011042">
    <property type="entry name" value="6-blade_b-propeller_TolB-like"/>
</dbReference>
<evidence type="ECO:0000313" key="1">
    <source>
        <dbReference type="EMBL" id="TYB42239.1"/>
    </source>
</evidence>